<dbReference type="InterPro" id="IPR023679">
    <property type="entry name" value="UPF0761_bac"/>
</dbReference>
<proteinExistence type="inferred from homology"/>
<gene>
    <name evidence="8" type="ORF">ETQ85_16555</name>
</gene>
<comment type="caution">
    <text evidence="8">The sequence shown here is derived from an EMBL/GenBank/DDBJ whole genome shotgun (WGS) entry which is preliminary data.</text>
</comment>
<dbReference type="InterPro" id="IPR017039">
    <property type="entry name" value="Virul_fac_BrkB"/>
</dbReference>
<dbReference type="Proteomes" id="UP000389128">
    <property type="component" value="Unassembled WGS sequence"/>
</dbReference>
<keyword evidence="5 7" id="KW-1133">Transmembrane helix</keyword>
<dbReference type="RefSeq" id="WP_148580195.1">
    <property type="nucleotide sequence ID" value="NZ_SDKK01000016.1"/>
</dbReference>
<protein>
    <recommendedName>
        <fullName evidence="7">UPF0761 membrane protein ETQ85_16555</fullName>
    </recommendedName>
</protein>
<keyword evidence="4 7" id="KW-0812">Transmembrane</keyword>
<keyword evidence="6 7" id="KW-0472">Membrane</keyword>
<dbReference type="HAMAP" id="MF_00672">
    <property type="entry name" value="UPF0761"/>
    <property type="match status" value="1"/>
</dbReference>
<keyword evidence="3" id="KW-0997">Cell inner membrane</keyword>
<keyword evidence="2 7" id="KW-1003">Cell membrane</keyword>
<evidence type="ECO:0000313" key="8">
    <source>
        <dbReference type="EMBL" id="TYC54777.1"/>
    </source>
</evidence>
<sequence>MNSAPDSRRLRVSVPASFRYLVAAIWRRFQEGRCAQVAGSLAFTTLLSLVPFVTLVAVMFSKFPQSARFSEALRSFLLNNLLPEKAGRVIATYALQFSQKAANLTIVGGIVLILTAVMLMRTIDQVINQIWMVRSRHPWATRLASYWLALTFGPLLLAGGVFVASAMLSMSMDIMNEPAWLEVVGLRLISVAMLTGVFATLYYAVPHCSVRLADAAFAGLFAASGFLVMQRLFGLYLAHFPSYTLVYGAFAVVPIFLLWLYFSWIVILLGAVVAAVLPERSLRRRPLPVFPGRKLYVALLLLAELVDAQREGGGRCVEVLADVARVGHDEVRDVLGTLESARIAVRRDQGDWLLARAAEGVMVAEIGRLFGWDLPPTAGGLVDGPEALVRVRWSAMLEGVDSVAAIPISSLSGAHKG</sequence>
<evidence type="ECO:0000256" key="1">
    <source>
        <dbReference type="ARBA" id="ARBA00004651"/>
    </source>
</evidence>
<dbReference type="PANTHER" id="PTHR30213">
    <property type="entry name" value="INNER MEMBRANE PROTEIN YHJD"/>
    <property type="match status" value="1"/>
</dbReference>
<feature type="transmembrane region" description="Helical" evidence="7">
    <location>
        <begin position="244"/>
        <end position="277"/>
    </location>
</feature>
<feature type="transmembrane region" description="Helical" evidence="7">
    <location>
        <begin position="144"/>
        <end position="164"/>
    </location>
</feature>
<evidence type="ECO:0000256" key="4">
    <source>
        <dbReference type="ARBA" id="ARBA00022692"/>
    </source>
</evidence>
<evidence type="ECO:0000256" key="7">
    <source>
        <dbReference type="HAMAP-Rule" id="MF_00672"/>
    </source>
</evidence>
<feature type="transmembrane region" description="Helical" evidence="7">
    <location>
        <begin position="101"/>
        <end position="123"/>
    </location>
</feature>
<name>A0A6C2CKW9_9RHOO</name>
<dbReference type="OrthoDB" id="9808671at2"/>
<comment type="similarity">
    <text evidence="7">Belongs to the UPF0761 family.</text>
</comment>
<feature type="transmembrane region" description="Helical" evidence="7">
    <location>
        <begin position="217"/>
        <end position="238"/>
    </location>
</feature>
<dbReference type="EMBL" id="SDKK01000016">
    <property type="protein sequence ID" value="TYC54777.1"/>
    <property type="molecule type" value="Genomic_DNA"/>
</dbReference>
<dbReference type="Pfam" id="PF03631">
    <property type="entry name" value="Virul_fac_BrkB"/>
    <property type="match status" value="1"/>
</dbReference>
<dbReference type="GO" id="GO:0005886">
    <property type="term" value="C:plasma membrane"/>
    <property type="evidence" value="ECO:0007669"/>
    <property type="project" value="UniProtKB-SubCell"/>
</dbReference>
<reference evidence="8 9" key="1">
    <citation type="submission" date="2019-01" db="EMBL/GenBank/DDBJ databases">
        <title>Zoogloea oleivorans genome sequencing and assembly.</title>
        <authorList>
            <person name="Tancsics A."/>
            <person name="Farkas M."/>
            <person name="Kriszt B."/>
            <person name="Maroti G."/>
            <person name="Horvath B."/>
        </authorList>
    </citation>
    <scope>NUCLEOTIDE SEQUENCE [LARGE SCALE GENOMIC DNA]</scope>
    <source>
        <strain evidence="8 9">Buc</strain>
    </source>
</reference>
<dbReference type="NCBIfam" id="TIGR00765">
    <property type="entry name" value="yihY_not_rbn"/>
    <property type="match status" value="1"/>
</dbReference>
<evidence type="ECO:0000256" key="5">
    <source>
        <dbReference type="ARBA" id="ARBA00022989"/>
    </source>
</evidence>
<dbReference type="AlphaFoldDB" id="A0A6C2CKW9"/>
<keyword evidence="9" id="KW-1185">Reference proteome</keyword>
<evidence type="ECO:0000256" key="3">
    <source>
        <dbReference type="ARBA" id="ARBA00022519"/>
    </source>
</evidence>
<feature type="transmembrane region" description="Helical" evidence="7">
    <location>
        <begin position="184"/>
        <end position="205"/>
    </location>
</feature>
<accession>A0A6C2CKW9</accession>
<comment type="subcellular location">
    <subcellularLocation>
        <location evidence="1 7">Cell membrane</location>
        <topology evidence="1 7">Multi-pass membrane protein</topology>
    </subcellularLocation>
</comment>
<evidence type="ECO:0000256" key="2">
    <source>
        <dbReference type="ARBA" id="ARBA00022475"/>
    </source>
</evidence>
<feature type="transmembrane region" description="Helical" evidence="7">
    <location>
        <begin position="37"/>
        <end position="60"/>
    </location>
</feature>
<evidence type="ECO:0000313" key="9">
    <source>
        <dbReference type="Proteomes" id="UP000389128"/>
    </source>
</evidence>
<dbReference type="PANTHER" id="PTHR30213:SF0">
    <property type="entry name" value="UPF0761 MEMBRANE PROTEIN YIHY"/>
    <property type="match status" value="1"/>
</dbReference>
<organism evidence="8 9">
    <name type="scientific">Zoogloea oleivorans</name>
    <dbReference type="NCBI Taxonomy" id="1552750"/>
    <lineage>
        <taxon>Bacteria</taxon>
        <taxon>Pseudomonadati</taxon>
        <taxon>Pseudomonadota</taxon>
        <taxon>Betaproteobacteria</taxon>
        <taxon>Rhodocyclales</taxon>
        <taxon>Zoogloeaceae</taxon>
        <taxon>Zoogloea</taxon>
    </lineage>
</organism>
<evidence type="ECO:0000256" key="6">
    <source>
        <dbReference type="ARBA" id="ARBA00023136"/>
    </source>
</evidence>